<evidence type="ECO:0000313" key="2">
    <source>
        <dbReference type="Proteomes" id="UP000789525"/>
    </source>
</evidence>
<accession>A0ACA9QTJ0</accession>
<proteinExistence type="predicted"/>
<protein>
    <submittedName>
        <fullName evidence="1">11971_t:CDS:1</fullName>
    </submittedName>
</protein>
<gene>
    <name evidence="1" type="ORF">ACOLOM_LOCUS13250</name>
</gene>
<dbReference type="Proteomes" id="UP000789525">
    <property type="component" value="Unassembled WGS sequence"/>
</dbReference>
<feature type="non-terminal residue" evidence="1">
    <location>
        <position position="1"/>
    </location>
</feature>
<organism evidence="1 2">
    <name type="scientific">Acaulospora colombiana</name>
    <dbReference type="NCBI Taxonomy" id="27376"/>
    <lineage>
        <taxon>Eukaryota</taxon>
        <taxon>Fungi</taxon>
        <taxon>Fungi incertae sedis</taxon>
        <taxon>Mucoromycota</taxon>
        <taxon>Glomeromycotina</taxon>
        <taxon>Glomeromycetes</taxon>
        <taxon>Diversisporales</taxon>
        <taxon>Acaulosporaceae</taxon>
        <taxon>Acaulospora</taxon>
    </lineage>
</organism>
<feature type="non-terminal residue" evidence="1">
    <location>
        <position position="171"/>
    </location>
</feature>
<name>A0ACA9QTJ0_9GLOM</name>
<dbReference type="EMBL" id="CAJVPT010059485">
    <property type="protein sequence ID" value="CAG8762058.1"/>
    <property type="molecule type" value="Genomic_DNA"/>
</dbReference>
<evidence type="ECO:0000313" key="1">
    <source>
        <dbReference type="EMBL" id="CAG8762058.1"/>
    </source>
</evidence>
<reference evidence="1" key="1">
    <citation type="submission" date="2021-06" db="EMBL/GenBank/DDBJ databases">
        <authorList>
            <person name="Kallberg Y."/>
            <person name="Tangrot J."/>
            <person name="Rosling A."/>
        </authorList>
    </citation>
    <scope>NUCLEOTIDE SEQUENCE</scope>
    <source>
        <strain evidence="1">CL356</strain>
    </source>
</reference>
<comment type="caution">
    <text evidence="1">The sequence shown here is derived from an EMBL/GenBank/DDBJ whole genome shotgun (WGS) entry which is preliminary data.</text>
</comment>
<keyword evidence="2" id="KW-1185">Reference proteome</keyword>
<sequence length="171" mass="18753">RESVDVPSVVAKIFWLGDAMETLFDEVLLRNGMTKLVSRGRELKSEGGSHGKKLGKLLTKPLDRFSKENIIRWLVSLPLNAIPVSGPSYHARYFQLKESTTKYDAAHQDGSSQNKVSTFNKQTFIAQRKGSYAAFGAVAMALDVLVPGGAILCMLGNQVGAALWAVELERQ</sequence>